<dbReference type="AlphaFoldDB" id="A0A953L7G2"/>
<reference evidence="1" key="1">
    <citation type="submission" date="2021-06" db="EMBL/GenBank/DDBJ databases">
        <title>44 bacteria genomes isolated from Dapeng, Shenzhen.</title>
        <authorList>
            <person name="Zheng W."/>
            <person name="Yu S."/>
            <person name="Huang Y."/>
        </authorList>
    </citation>
    <scope>NUCLEOTIDE SEQUENCE</scope>
    <source>
        <strain evidence="1">DP5N28-2</strain>
    </source>
</reference>
<name>A0A953L7G2_9BACT</name>
<keyword evidence="2" id="KW-1185">Reference proteome</keyword>
<dbReference type="RefSeq" id="WP_222580224.1">
    <property type="nucleotide sequence ID" value="NZ_JAHVHU010000009.1"/>
</dbReference>
<dbReference type="SUPFAM" id="SSF50969">
    <property type="entry name" value="YVTN repeat-like/Quinoprotein amine dehydrogenase"/>
    <property type="match status" value="1"/>
</dbReference>
<sequence>MTKRLTARRFYSGFSLAHDTYNALSVGSDGKVYYVLSSEDIEIGGHVYAFDPRTESTHLIGDLTTLCGEKGIKTIGQGKSHVEFYEMNGRLYFATHVGIYELIDGMDRMYENPPDGYGLYRGGHILSYDMKSGETEDLALVPHGEGMVAMTMDTDRGQIYGLTWPTGHFIHYDVKKDLMTDLGPVAERGEAGTPGNDFRVLCRSLVVDPRSGTVYFTNSEGEILYYKPHFGQIDVMENSKLHLDYFGAFDPTRPGTMAYHWRKAFWYEKENVIIGVHGNSGYLFRFSPDTDQVELIDRITSEPSRKSGRSDQFSYGYLGFALGPDGETVYYLTGGPVFENGKRVEGVEDIAKGAAKGLENLHLVTYHLPSNNYIDHGPVFYGDGSRPTYVNSIAVDKDNVYFLGRMMVEGREIQDLAWIKNPIQHSDPTLD</sequence>
<dbReference type="EMBL" id="JAHVHU010000009">
    <property type="protein sequence ID" value="MBY5958692.1"/>
    <property type="molecule type" value="Genomic_DNA"/>
</dbReference>
<protein>
    <submittedName>
        <fullName evidence="1">Uncharacterized protein</fullName>
    </submittedName>
</protein>
<evidence type="ECO:0000313" key="1">
    <source>
        <dbReference type="EMBL" id="MBY5958692.1"/>
    </source>
</evidence>
<accession>A0A953L7G2</accession>
<dbReference type="InterPro" id="IPR011044">
    <property type="entry name" value="Quino_amine_DH_bsu"/>
</dbReference>
<gene>
    <name evidence="1" type="ORF">KUV50_11140</name>
</gene>
<dbReference type="Proteomes" id="UP000753961">
    <property type="component" value="Unassembled WGS sequence"/>
</dbReference>
<comment type="caution">
    <text evidence="1">The sequence shown here is derived from an EMBL/GenBank/DDBJ whole genome shotgun (WGS) entry which is preliminary data.</text>
</comment>
<evidence type="ECO:0000313" key="2">
    <source>
        <dbReference type="Proteomes" id="UP000753961"/>
    </source>
</evidence>
<organism evidence="1 2">
    <name type="scientific">Membranihabitans marinus</name>
    <dbReference type="NCBI Taxonomy" id="1227546"/>
    <lineage>
        <taxon>Bacteria</taxon>
        <taxon>Pseudomonadati</taxon>
        <taxon>Bacteroidota</taxon>
        <taxon>Saprospiria</taxon>
        <taxon>Saprospirales</taxon>
        <taxon>Saprospiraceae</taxon>
        <taxon>Membranihabitans</taxon>
    </lineage>
</organism>
<proteinExistence type="predicted"/>